<dbReference type="GO" id="GO:0016747">
    <property type="term" value="F:acyltransferase activity, transferring groups other than amino-acyl groups"/>
    <property type="evidence" value="ECO:0007669"/>
    <property type="project" value="InterPro"/>
</dbReference>
<dbReference type="Proteomes" id="UP000248423">
    <property type="component" value="Unassembled WGS sequence"/>
</dbReference>
<dbReference type="CDD" id="cd04301">
    <property type="entry name" value="NAT_SF"/>
    <property type="match status" value="1"/>
</dbReference>
<dbReference type="Pfam" id="PF00583">
    <property type="entry name" value="Acetyltransf_1"/>
    <property type="match status" value="1"/>
</dbReference>
<dbReference type="PROSITE" id="PS51186">
    <property type="entry name" value="GNAT"/>
    <property type="match status" value="1"/>
</dbReference>
<dbReference type="OrthoDB" id="410198at2759"/>
<dbReference type="InterPro" id="IPR016181">
    <property type="entry name" value="Acyl_CoA_acyltransferase"/>
</dbReference>
<evidence type="ECO:0000259" key="1">
    <source>
        <dbReference type="PROSITE" id="PS51186"/>
    </source>
</evidence>
<name>A0A319EAJ7_ASPSB</name>
<dbReference type="InterPro" id="IPR000182">
    <property type="entry name" value="GNAT_dom"/>
</dbReference>
<evidence type="ECO:0000313" key="2">
    <source>
        <dbReference type="EMBL" id="PYI03678.1"/>
    </source>
</evidence>
<dbReference type="PANTHER" id="PTHR42791">
    <property type="entry name" value="GNAT FAMILY ACETYLTRANSFERASE"/>
    <property type="match status" value="1"/>
</dbReference>
<dbReference type="Gene3D" id="3.40.630.30">
    <property type="match status" value="1"/>
</dbReference>
<organism evidence="2 3">
    <name type="scientific">Aspergillus sclerotiicarbonarius (strain CBS 121057 / IBT 28362)</name>
    <dbReference type="NCBI Taxonomy" id="1448318"/>
    <lineage>
        <taxon>Eukaryota</taxon>
        <taxon>Fungi</taxon>
        <taxon>Dikarya</taxon>
        <taxon>Ascomycota</taxon>
        <taxon>Pezizomycotina</taxon>
        <taxon>Eurotiomycetes</taxon>
        <taxon>Eurotiomycetidae</taxon>
        <taxon>Eurotiales</taxon>
        <taxon>Aspergillaceae</taxon>
        <taxon>Aspergillus</taxon>
        <taxon>Aspergillus subgen. Circumdati</taxon>
    </lineage>
</organism>
<accession>A0A319EAJ7</accession>
<dbReference type="STRING" id="1448318.A0A319EAJ7"/>
<protein>
    <submittedName>
        <fullName evidence="2">Acyl-CoA N-acyltransferase</fullName>
    </submittedName>
</protein>
<sequence>MSYTIRPATEADAPELANINIASFSHQALWSNLFPSTPSTSTTSPSSSTSTNYTQAHPLKTARCLAKLLAPHVHVLVAIDNHTEKIVGYARWAFPTMDPEISTVGLLSPSNEALLKEHADGKAYPEGMRVDVYEAFWALLKDKQGLFVGEGDFVLEFLATLPSAQGKGVGTALLQWGIEQADKRNARVYLEATTDGYALYQKYGWRDLEVMELDFTAFGGVGSQKWFAMMRERGGVVPAVAA</sequence>
<dbReference type="VEuPathDB" id="FungiDB:BO78DRAFT_463110"/>
<dbReference type="SUPFAM" id="SSF55729">
    <property type="entry name" value="Acyl-CoA N-acyltransferases (Nat)"/>
    <property type="match status" value="1"/>
</dbReference>
<proteinExistence type="predicted"/>
<gene>
    <name evidence="2" type="ORF">BO78DRAFT_463110</name>
</gene>
<reference evidence="2 3" key="1">
    <citation type="submission" date="2018-02" db="EMBL/GenBank/DDBJ databases">
        <title>The genomes of Aspergillus section Nigri reveals drivers in fungal speciation.</title>
        <authorList>
            <consortium name="DOE Joint Genome Institute"/>
            <person name="Vesth T.C."/>
            <person name="Nybo J."/>
            <person name="Theobald S."/>
            <person name="Brandl J."/>
            <person name="Frisvad J.C."/>
            <person name="Nielsen K.F."/>
            <person name="Lyhne E.K."/>
            <person name="Kogle M.E."/>
            <person name="Kuo A."/>
            <person name="Riley R."/>
            <person name="Clum A."/>
            <person name="Nolan M."/>
            <person name="Lipzen A."/>
            <person name="Salamov A."/>
            <person name="Henrissat B."/>
            <person name="Wiebenga A."/>
            <person name="De vries R.P."/>
            <person name="Grigoriev I.V."/>
            <person name="Mortensen U.H."/>
            <person name="Andersen M.R."/>
            <person name="Baker S.E."/>
        </authorList>
    </citation>
    <scope>NUCLEOTIDE SEQUENCE [LARGE SCALE GENOMIC DNA]</scope>
    <source>
        <strain evidence="2 3">CBS 121057</strain>
    </source>
</reference>
<dbReference type="EMBL" id="KZ826377">
    <property type="protein sequence ID" value="PYI03678.1"/>
    <property type="molecule type" value="Genomic_DNA"/>
</dbReference>
<keyword evidence="3" id="KW-1185">Reference proteome</keyword>
<feature type="domain" description="N-acetyltransferase" evidence="1">
    <location>
        <begin position="3"/>
        <end position="232"/>
    </location>
</feature>
<dbReference type="PANTHER" id="PTHR42791:SF2">
    <property type="entry name" value="N-ACETYLTRANSFERASE DOMAIN-CONTAINING PROTEIN"/>
    <property type="match status" value="1"/>
</dbReference>
<dbReference type="InterPro" id="IPR052523">
    <property type="entry name" value="Trichothecene_AcTrans"/>
</dbReference>
<evidence type="ECO:0000313" key="3">
    <source>
        <dbReference type="Proteomes" id="UP000248423"/>
    </source>
</evidence>
<dbReference type="AlphaFoldDB" id="A0A319EAJ7"/>
<keyword evidence="2" id="KW-0808">Transferase</keyword>
<keyword evidence="2" id="KW-0012">Acyltransferase</keyword>